<dbReference type="Pfam" id="PF13639">
    <property type="entry name" value="zf-RING_2"/>
    <property type="match status" value="1"/>
</dbReference>
<feature type="transmembrane region" description="Helical" evidence="14">
    <location>
        <begin position="24"/>
        <end position="41"/>
    </location>
</feature>
<keyword evidence="8 13" id="KW-0863">Zinc-finger</keyword>
<sequence>MASNDNSGYYFGGDNKWYQSPAKIIPLSVLILMVLVIYFYAWRAHRRHAREVAQLPINGVSTSQPINRGLYPSVIASLPTFLYNPAYYQNLNNECAVCLSNLEEGEMARVIPTCKHMFHLQCINMWLSSHSTCPICRSPVHATSTADQHQEMSLWVPSKGPQLDSFFPATQSLEGTSECAFSQNLDKSNKMIQSQDFKGGHSS</sequence>
<keyword evidence="10" id="KW-0862">Zinc</keyword>
<comment type="caution">
    <text evidence="16">The sequence shown here is derived from an EMBL/GenBank/DDBJ whole genome shotgun (WGS) entry which is preliminary data.</text>
</comment>
<dbReference type="AlphaFoldDB" id="A0A9Q0KRS9"/>
<keyword evidence="7" id="KW-0479">Metal-binding</keyword>
<keyword evidence="6 14" id="KW-0812">Transmembrane</keyword>
<proteinExistence type="predicted"/>
<comment type="catalytic activity">
    <reaction evidence="1">
        <text>S-ubiquitinyl-[E2 ubiquitin-conjugating enzyme]-L-cysteine + [acceptor protein]-L-lysine = [E2 ubiquitin-conjugating enzyme]-L-cysteine + N(6)-ubiquitinyl-[acceptor protein]-L-lysine.</text>
        <dbReference type="EC" id="2.3.2.27"/>
    </reaction>
</comment>
<evidence type="ECO:0000256" key="8">
    <source>
        <dbReference type="ARBA" id="ARBA00022771"/>
    </source>
</evidence>
<evidence type="ECO:0000256" key="13">
    <source>
        <dbReference type="PROSITE-ProRule" id="PRU00175"/>
    </source>
</evidence>
<dbReference type="EC" id="2.3.2.27" evidence="4"/>
<evidence type="ECO:0000256" key="5">
    <source>
        <dbReference type="ARBA" id="ARBA00022679"/>
    </source>
</evidence>
<evidence type="ECO:0000259" key="15">
    <source>
        <dbReference type="PROSITE" id="PS50089"/>
    </source>
</evidence>
<evidence type="ECO:0000256" key="4">
    <source>
        <dbReference type="ARBA" id="ARBA00012483"/>
    </source>
</evidence>
<keyword evidence="11 14" id="KW-1133">Transmembrane helix</keyword>
<evidence type="ECO:0000256" key="11">
    <source>
        <dbReference type="ARBA" id="ARBA00022989"/>
    </source>
</evidence>
<dbReference type="SUPFAM" id="SSF57850">
    <property type="entry name" value="RING/U-box"/>
    <property type="match status" value="1"/>
</dbReference>
<dbReference type="InterPro" id="IPR001841">
    <property type="entry name" value="Znf_RING"/>
</dbReference>
<dbReference type="GO" id="GO:0008270">
    <property type="term" value="F:zinc ion binding"/>
    <property type="evidence" value="ECO:0007669"/>
    <property type="project" value="UniProtKB-KW"/>
</dbReference>
<keyword evidence="9" id="KW-0833">Ubl conjugation pathway</keyword>
<dbReference type="GO" id="GO:0061630">
    <property type="term" value="F:ubiquitin protein ligase activity"/>
    <property type="evidence" value="ECO:0007669"/>
    <property type="project" value="UniProtKB-EC"/>
</dbReference>
<dbReference type="Proteomes" id="UP001141806">
    <property type="component" value="Unassembled WGS sequence"/>
</dbReference>
<evidence type="ECO:0000256" key="1">
    <source>
        <dbReference type="ARBA" id="ARBA00000900"/>
    </source>
</evidence>
<evidence type="ECO:0000256" key="3">
    <source>
        <dbReference type="ARBA" id="ARBA00004906"/>
    </source>
</evidence>
<evidence type="ECO:0000256" key="2">
    <source>
        <dbReference type="ARBA" id="ARBA00004167"/>
    </source>
</evidence>
<evidence type="ECO:0000256" key="6">
    <source>
        <dbReference type="ARBA" id="ARBA00022692"/>
    </source>
</evidence>
<evidence type="ECO:0000313" key="16">
    <source>
        <dbReference type="EMBL" id="KAJ4975485.1"/>
    </source>
</evidence>
<dbReference type="Gene3D" id="3.30.40.10">
    <property type="entry name" value="Zinc/RING finger domain, C3HC4 (zinc finger)"/>
    <property type="match status" value="1"/>
</dbReference>
<dbReference type="InterPro" id="IPR044600">
    <property type="entry name" value="ATL1/ATL16-like"/>
</dbReference>
<keyword evidence="5" id="KW-0808">Transferase</keyword>
<dbReference type="PROSITE" id="PS50089">
    <property type="entry name" value="ZF_RING_2"/>
    <property type="match status" value="1"/>
</dbReference>
<dbReference type="CDD" id="cd16461">
    <property type="entry name" value="RING-H2_EL5-like"/>
    <property type="match status" value="1"/>
</dbReference>
<dbReference type="InterPro" id="IPR013083">
    <property type="entry name" value="Znf_RING/FYVE/PHD"/>
</dbReference>
<dbReference type="GO" id="GO:0016567">
    <property type="term" value="P:protein ubiquitination"/>
    <property type="evidence" value="ECO:0007669"/>
    <property type="project" value="InterPro"/>
</dbReference>
<accession>A0A9Q0KRS9</accession>
<gene>
    <name evidence="16" type="ORF">NE237_000591</name>
</gene>
<dbReference type="OrthoDB" id="8062037at2759"/>
<evidence type="ECO:0000256" key="12">
    <source>
        <dbReference type="ARBA" id="ARBA00023136"/>
    </source>
</evidence>
<evidence type="ECO:0000313" key="17">
    <source>
        <dbReference type="Proteomes" id="UP001141806"/>
    </source>
</evidence>
<dbReference type="PANTHER" id="PTHR46913:SF1">
    <property type="entry name" value="RING-H2 FINGER PROTEIN ATL16"/>
    <property type="match status" value="1"/>
</dbReference>
<comment type="subcellular location">
    <subcellularLocation>
        <location evidence="2">Membrane</location>
        <topology evidence="2">Single-pass membrane protein</topology>
    </subcellularLocation>
</comment>
<name>A0A9Q0KRS9_9MAGN</name>
<comment type="pathway">
    <text evidence="3">Protein modification; protein ubiquitination.</text>
</comment>
<feature type="domain" description="RING-type" evidence="15">
    <location>
        <begin position="95"/>
        <end position="137"/>
    </location>
</feature>
<dbReference type="PANTHER" id="PTHR46913">
    <property type="entry name" value="RING-H2 FINGER PROTEIN ATL16"/>
    <property type="match status" value="1"/>
</dbReference>
<keyword evidence="12 14" id="KW-0472">Membrane</keyword>
<evidence type="ECO:0000256" key="7">
    <source>
        <dbReference type="ARBA" id="ARBA00022723"/>
    </source>
</evidence>
<protein>
    <recommendedName>
        <fullName evidence="4">RING-type E3 ubiquitin transferase</fullName>
        <ecNumber evidence="4">2.3.2.27</ecNumber>
    </recommendedName>
</protein>
<dbReference type="EMBL" id="JAMYWD010000003">
    <property type="protein sequence ID" value="KAJ4975485.1"/>
    <property type="molecule type" value="Genomic_DNA"/>
</dbReference>
<keyword evidence="17" id="KW-1185">Reference proteome</keyword>
<evidence type="ECO:0000256" key="14">
    <source>
        <dbReference type="SAM" id="Phobius"/>
    </source>
</evidence>
<evidence type="ECO:0000256" key="10">
    <source>
        <dbReference type="ARBA" id="ARBA00022833"/>
    </source>
</evidence>
<organism evidence="16 17">
    <name type="scientific">Protea cynaroides</name>
    <dbReference type="NCBI Taxonomy" id="273540"/>
    <lineage>
        <taxon>Eukaryota</taxon>
        <taxon>Viridiplantae</taxon>
        <taxon>Streptophyta</taxon>
        <taxon>Embryophyta</taxon>
        <taxon>Tracheophyta</taxon>
        <taxon>Spermatophyta</taxon>
        <taxon>Magnoliopsida</taxon>
        <taxon>Proteales</taxon>
        <taxon>Proteaceae</taxon>
        <taxon>Protea</taxon>
    </lineage>
</organism>
<dbReference type="SMART" id="SM00184">
    <property type="entry name" value="RING"/>
    <property type="match status" value="1"/>
</dbReference>
<evidence type="ECO:0000256" key="9">
    <source>
        <dbReference type="ARBA" id="ARBA00022786"/>
    </source>
</evidence>
<dbReference type="GO" id="GO:0016020">
    <property type="term" value="C:membrane"/>
    <property type="evidence" value="ECO:0007669"/>
    <property type="project" value="UniProtKB-SubCell"/>
</dbReference>
<reference evidence="16" key="1">
    <citation type="journal article" date="2023" name="Plant J.">
        <title>The genome of the king protea, Protea cynaroides.</title>
        <authorList>
            <person name="Chang J."/>
            <person name="Duong T.A."/>
            <person name="Schoeman C."/>
            <person name="Ma X."/>
            <person name="Roodt D."/>
            <person name="Barker N."/>
            <person name="Li Z."/>
            <person name="Van de Peer Y."/>
            <person name="Mizrachi E."/>
        </authorList>
    </citation>
    <scope>NUCLEOTIDE SEQUENCE</scope>
    <source>
        <tissue evidence="16">Young leaves</tissue>
    </source>
</reference>